<dbReference type="STRING" id="463301.SAMN04487955_101364"/>
<feature type="domain" description="DUF218" evidence="2">
    <location>
        <begin position="83"/>
        <end position="246"/>
    </location>
</feature>
<dbReference type="RefSeq" id="WP_089792311.1">
    <property type="nucleotide sequence ID" value="NZ_FPBP01000001.1"/>
</dbReference>
<dbReference type="AlphaFoldDB" id="A0A1I7FBC6"/>
<proteinExistence type="predicted"/>
<dbReference type="Proteomes" id="UP000198693">
    <property type="component" value="Unassembled WGS sequence"/>
</dbReference>
<evidence type="ECO:0000256" key="1">
    <source>
        <dbReference type="SAM" id="Phobius"/>
    </source>
</evidence>
<keyword evidence="1" id="KW-0812">Transmembrane</keyword>
<feature type="transmembrane region" description="Helical" evidence="1">
    <location>
        <begin position="12"/>
        <end position="30"/>
    </location>
</feature>
<sequence length="253" mass="27540">MYDLLKILVAQLLMPLPVLLSLLLLGLLLVKAGRRRLGLAMSVAALLLLLLLSWAPIADRLISPLETQYEALHDLPVEADLAAIVVLGGGWHDAAPWPITAKLNQSSAIRLMEGVRLWRQRSALPLVVTGASRDPEREPVARGYAEAARQLGVPSARLQVLDTPTDTGLEARAVRESLGEGARVVLVTSASHMSRAIQHFRRAGLKPLAAPTHYLAGRALTNSLGYWVPSATQLHKSERAIYERLGQLAVYLE</sequence>
<dbReference type="GO" id="GO:0000270">
    <property type="term" value="P:peptidoglycan metabolic process"/>
    <property type="evidence" value="ECO:0007669"/>
    <property type="project" value="TreeGrafter"/>
</dbReference>
<dbReference type="PANTHER" id="PTHR30336:SF4">
    <property type="entry name" value="ENVELOPE BIOGENESIS FACTOR ELYC"/>
    <property type="match status" value="1"/>
</dbReference>
<reference evidence="4" key="1">
    <citation type="submission" date="2016-10" db="EMBL/GenBank/DDBJ databases">
        <authorList>
            <person name="Varghese N."/>
            <person name="Submissions S."/>
        </authorList>
    </citation>
    <scope>NUCLEOTIDE SEQUENCE [LARGE SCALE GENOMIC DNA]</scope>
    <source>
        <strain evidence="4">CGMCC 1.6981</strain>
    </source>
</reference>
<dbReference type="InterPro" id="IPR003848">
    <property type="entry name" value="DUF218"/>
</dbReference>
<dbReference type="GO" id="GO:0005886">
    <property type="term" value="C:plasma membrane"/>
    <property type="evidence" value="ECO:0007669"/>
    <property type="project" value="TreeGrafter"/>
</dbReference>
<dbReference type="EMBL" id="FPBP01000001">
    <property type="protein sequence ID" value="SFU33479.1"/>
    <property type="molecule type" value="Genomic_DNA"/>
</dbReference>
<dbReference type="OrthoDB" id="9809813at2"/>
<dbReference type="InterPro" id="IPR051599">
    <property type="entry name" value="Cell_Envelope_Assoc"/>
</dbReference>
<accession>A0A1I7FBC6</accession>
<evidence type="ECO:0000313" key="4">
    <source>
        <dbReference type="Proteomes" id="UP000198693"/>
    </source>
</evidence>
<evidence type="ECO:0000313" key="3">
    <source>
        <dbReference type="EMBL" id="SFU33479.1"/>
    </source>
</evidence>
<evidence type="ECO:0000259" key="2">
    <source>
        <dbReference type="Pfam" id="PF02698"/>
    </source>
</evidence>
<dbReference type="PANTHER" id="PTHR30336">
    <property type="entry name" value="INNER MEMBRANE PROTEIN, PROBABLE PERMEASE"/>
    <property type="match status" value="1"/>
</dbReference>
<dbReference type="Pfam" id="PF02698">
    <property type="entry name" value="DUF218"/>
    <property type="match status" value="1"/>
</dbReference>
<gene>
    <name evidence="3" type="ORF">SAMN04487955_101364</name>
</gene>
<name>A0A1I7FBC6_9GAMM</name>
<keyword evidence="1" id="KW-0472">Membrane</keyword>
<organism evidence="3 4">
    <name type="scientific">Halomonas korlensis</name>
    <dbReference type="NCBI Taxonomy" id="463301"/>
    <lineage>
        <taxon>Bacteria</taxon>
        <taxon>Pseudomonadati</taxon>
        <taxon>Pseudomonadota</taxon>
        <taxon>Gammaproteobacteria</taxon>
        <taxon>Oceanospirillales</taxon>
        <taxon>Halomonadaceae</taxon>
        <taxon>Halomonas</taxon>
    </lineage>
</organism>
<protein>
    <submittedName>
        <fullName evidence="3">Uncharacterized SAM-binding protein YcdF, DUF218 family</fullName>
    </submittedName>
</protein>
<keyword evidence="4" id="KW-1185">Reference proteome</keyword>
<dbReference type="GO" id="GO:0043164">
    <property type="term" value="P:Gram-negative-bacterium-type cell wall biogenesis"/>
    <property type="evidence" value="ECO:0007669"/>
    <property type="project" value="TreeGrafter"/>
</dbReference>
<keyword evidence="1" id="KW-1133">Transmembrane helix</keyword>
<feature type="transmembrane region" description="Helical" evidence="1">
    <location>
        <begin position="37"/>
        <end position="57"/>
    </location>
</feature>
<dbReference type="CDD" id="cd06259">
    <property type="entry name" value="YdcF-like"/>
    <property type="match status" value="1"/>
</dbReference>